<evidence type="ECO:0000313" key="2">
    <source>
        <dbReference type="Proteomes" id="UP001358586"/>
    </source>
</evidence>
<evidence type="ECO:0000313" key="1">
    <source>
        <dbReference type="EMBL" id="KAK5770590.1"/>
    </source>
</evidence>
<organism evidence="1 2">
    <name type="scientific">Gossypium arboreum</name>
    <name type="common">Tree cotton</name>
    <name type="synonym">Gossypium nanking</name>
    <dbReference type="NCBI Taxonomy" id="29729"/>
    <lineage>
        <taxon>Eukaryota</taxon>
        <taxon>Viridiplantae</taxon>
        <taxon>Streptophyta</taxon>
        <taxon>Embryophyta</taxon>
        <taxon>Tracheophyta</taxon>
        <taxon>Spermatophyta</taxon>
        <taxon>Magnoliopsida</taxon>
        <taxon>eudicotyledons</taxon>
        <taxon>Gunneridae</taxon>
        <taxon>Pentapetalae</taxon>
        <taxon>rosids</taxon>
        <taxon>malvids</taxon>
        <taxon>Malvales</taxon>
        <taxon>Malvaceae</taxon>
        <taxon>Malvoideae</taxon>
        <taxon>Gossypium</taxon>
    </lineage>
</organism>
<dbReference type="EMBL" id="JARKNE010000013">
    <property type="protein sequence ID" value="KAK5770590.1"/>
    <property type="molecule type" value="Genomic_DNA"/>
</dbReference>
<gene>
    <name evidence="1" type="ORF">PVK06_046741</name>
</gene>
<reference evidence="1 2" key="1">
    <citation type="submission" date="2023-03" db="EMBL/GenBank/DDBJ databases">
        <title>WGS of Gossypium arboreum.</title>
        <authorList>
            <person name="Yu D."/>
        </authorList>
    </citation>
    <scope>NUCLEOTIDE SEQUENCE [LARGE SCALE GENOMIC DNA]</scope>
    <source>
        <tissue evidence="1">Leaf</tissue>
    </source>
</reference>
<proteinExistence type="predicted"/>
<keyword evidence="2" id="KW-1185">Reference proteome</keyword>
<sequence length="67" mass="7867">MELVSNTFQTKIAQRILQIFLVEANHEDFQVWKEELSGEYSVRSAFKLLQYASLDPNSYLIQTKIKD</sequence>
<accession>A0ABR0MBI5</accession>
<name>A0ABR0MBI5_GOSAR</name>
<comment type="caution">
    <text evidence="1">The sequence shown here is derived from an EMBL/GenBank/DDBJ whole genome shotgun (WGS) entry which is preliminary data.</text>
</comment>
<dbReference type="Proteomes" id="UP001358586">
    <property type="component" value="Chromosome 13"/>
</dbReference>
<protein>
    <submittedName>
        <fullName evidence="1">Uncharacterized protein</fullName>
    </submittedName>
</protein>